<sequence length="150" mass="16493">MAVSGSSTNSVVVLLSAPTFSLKSGLPMSAEEEEREERRSLSEADRSHSAADERMQWRLRCMSPLSLEHGGEEAESGPSRSRFYRTVTSSSYEISGLKATFQYNLILDQYFSPTGPAAMDGSLEVINLRGLQALGGAQEFSLCVQRKQHK</sequence>
<protein>
    <submittedName>
        <fullName evidence="2">Uncharacterized protein</fullName>
    </submittedName>
</protein>
<evidence type="ECO:0000313" key="3">
    <source>
        <dbReference type="Proteomes" id="UP000314294"/>
    </source>
</evidence>
<comment type="caution">
    <text evidence="2">The sequence shown here is derived from an EMBL/GenBank/DDBJ whole genome shotgun (WGS) entry which is preliminary data.</text>
</comment>
<name>A0A4Z2G974_9TELE</name>
<organism evidence="2 3">
    <name type="scientific">Liparis tanakae</name>
    <name type="common">Tanaka's snailfish</name>
    <dbReference type="NCBI Taxonomy" id="230148"/>
    <lineage>
        <taxon>Eukaryota</taxon>
        <taxon>Metazoa</taxon>
        <taxon>Chordata</taxon>
        <taxon>Craniata</taxon>
        <taxon>Vertebrata</taxon>
        <taxon>Euteleostomi</taxon>
        <taxon>Actinopterygii</taxon>
        <taxon>Neopterygii</taxon>
        <taxon>Teleostei</taxon>
        <taxon>Neoteleostei</taxon>
        <taxon>Acanthomorphata</taxon>
        <taxon>Eupercaria</taxon>
        <taxon>Perciformes</taxon>
        <taxon>Cottioidei</taxon>
        <taxon>Cottales</taxon>
        <taxon>Liparidae</taxon>
        <taxon>Liparis</taxon>
    </lineage>
</organism>
<proteinExistence type="predicted"/>
<keyword evidence="3" id="KW-1185">Reference proteome</keyword>
<dbReference type="AlphaFoldDB" id="A0A4Z2G974"/>
<feature type="region of interest" description="Disordered" evidence="1">
    <location>
        <begin position="24"/>
        <end position="53"/>
    </location>
</feature>
<reference evidence="2 3" key="1">
    <citation type="submission" date="2019-03" db="EMBL/GenBank/DDBJ databases">
        <title>First draft genome of Liparis tanakae, snailfish: a comprehensive survey of snailfish specific genes.</title>
        <authorList>
            <person name="Kim W."/>
            <person name="Song I."/>
            <person name="Jeong J.-H."/>
            <person name="Kim D."/>
            <person name="Kim S."/>
            <person name="Ryu S."/>
            <person name="Song J.Y."/>
            <person name="Lee S.K."/>
        </authorList>
    </citation>
    <scope>NUCLEOTIDE SEQUENCE [LARGE SCALE GENOMIC DNA]</scope>
    <source>
        <tissue evidence="2">Muscle</tissue>
    </source>
</reference>
<evidence type="ECO:0000313" key="2">
    <source>
        <dbReference type="EMBL" id="TNN50096.1"/>
    </source>
</evidence>
<gene>
    <name evidence="2" type="ORF">EYF80_039702</name>
</gene>
<evidence type="ECO:0000256" key="1">
    <source>
        <dbReference type="SAM" id="MobiDB-lite"/>
    </source>
</evidence>
<feature type="compositionally biased region" description="Basic and acidic residues" evidence="1">
    <location>
        <begin position="36"/>
        <end position="53"/>
    </location>
</feature>
<dbReference type="EMBL" id="SRLO01000631">
    <property type="protein sequence ID" value="TNN50096.1"/>
    <property type="molecule type" value="Genomic_DNA"/>
</dbReference>
<dbReference type="Proteomes" id="UP000314294">
    <property type="component" value="Unassembled WGS sequence"/>
</dbReference>
<accession>A0A4Z2G974</accession>